<dbReference type="SUPFAM" id="SSF51905">
    <property type="entry name" value="FAD/NAD(P)-binding domain"/>
    <property type="match status" value="2"/>
</dbReference>
<keyword evidence="3" id="KW-0274">FAD</keyword>
<dbReference type="GO" id="GO:0004174">
    <property type="term" value="F:electron-transferring-flavoprotein dehydrogenase activity"/>
    <property type="evidence" value="ECO:0007669"/>
    <property type="project" value="TreeGrafter"/>
</dbReference>
<keyword evidence="4" id="KW-0560">Oxidoreductase</keyword>
<comment type="caution">
    <text evidence="7">The sequence shown here is derived from an EMBL/GenBank/DDBJ whole genome shotgun (WGS) entry which is preliminary data.</text>
</comment>
<name>A0A1X2IQA0_9FUNG</name>
<dbReference type="GO" id="GO:0005737">
    <property type="term" value="C:cytoplasm"/>
    <property type="evidence" value="ECO:0007669"/>
    <property type="project" value="TreeGrafter"/>
</dbReference>
<dbReference type="PANTHER" id="PTHR43735:SF3">
    <property type="entry name" value="FERROPTOSIS SUPPRESSOR PROTEIN 1"/>
    <property type="match status" value="1"/>
</dbReference>
<accession>A0A1X2IQA0</accession>
<dbReference type="InterPro" id="IPR036188">
    <property type="entry name" value="FAD/NAD-bd_sf"/>
</dbReference>
<organism evidence="7 8">
    <name type="scientific">Absidia repens</name>
    <dbReference type="NCBI Taxonomy" id="90262"/>
    <lineage>
        <taxon>Eukaryota</taxon>
        <taxon>Fungi</taxon>
        <taxon>Fungi incertae sedis</taxon>
        <taxon>Mucoromycota</taxon>
        <taxon>Mucoromycotina</taxon>
        <taxon>Mucoromycetes</taxon>
        <taxon>Mucorales</taxon>
        <taxon>Cunninghamellaceae</taxon>
        <taxon>Absidia</taxon>
    </lineage>
</organism>
<dbReference type="STRING" id="90262.A0A1X2IQA0"/>
<dbReference type="EMBL" id="MCGE01000006">
    <property type="protein sequence ID" value="ORZ20459.1"/>
    <property type="molecule type" value="Genomic_DNA"/>
</dbReference>
<feature type="region of interest" description="Disordered" evidence="5">
    <location>
        <begin position="395"/>
        <end position="426"/>
    </location>
</feature>
<dbReference type="PANTHER" id="PTHR43735">
    <property type="entry name" value="APOPTOSIS-INDUCING FACTOR 1"/>
    <property type="match status" value="1"/>
</dbReference>
<evidence type="ECO:0000256" key="1">
    <source>
        <dbReference type="ARBA" id="ARBA00006442"/>
    </source>
</evidence>
<evidence type="ECO:0000256" key="2">
    <source>
        <dbReference type="ARBA" id="ARBA00022630"/>
    </source>
</evidence>
<gene>
    <name evidence="7" type="ORF">BCR42DRAFT_370183</name>
</gene>
<reference evidence="7 8" key="1">
    <citation type="submission" date="2016-07" db="EMBL/GenBank/DDBJ databases">
        <title>Pervasive Adenine N6-methylation of Active Genes in Fungi.</title>
        <authorList>
            <consortium name="DOE Joint Genome Institute"/>
            <person name="Mondo S.J."/>
            <person name="Dannebaum R.O."/>
            <person name="Kuo R.C."/>
            <person name="Labutti K."/>
            <person name="Haridas S."/>
            <person name="Kuo A."/>
            <person name="Salamov A."/>
            <person name="Ahrendt S.R."/>
            <person name="Lipzen A."/>
            <person name="Sullivan W."/>
            <person name="Andreopoulos W.B."/>
            <person name="Clum A."/>
            <person name="Lindquist E."/>
            <person name="Daum C."/>
            <person name="Ramamoorthy G.K."/>
            <person name="Gryganskyi A."/>
            <person name="Culley D."/>
            <person name="Magnuson J.K."/>
            <person name="James T.Y."/>
            <person name="O'Malley M.A."/>
            <person name="Stajich J.E."/>
            <person name="Spatafora J.W."/>
            <person name="Visel A."/>
            <person name="Grigoriev I.V."/>
        </authorList>
    </citation>
    <scope>NUCLEOTIDE SEQUENCE [LARGE SCALE GENOMIC DNA]</scope>
    <source>
        <strain evidence="7 8">NRRL 1336</strain>
    </source>
</reference>
<feature type="domain" description="FAD/NAD(P)-binding" evidence="6">
    <location>
        <begin position="141"/>
        <end position="368"/>
    </location>
</feature>
<evidence type="ECO:0000256" key="5">
    <source>
        <dbReference type="SAM" id="MobiDB-lite"/>
    </source>
</evidence>
<sequence>MPFSGSSYLRILGDFLTCPPLLAAFESFLRDCQAHENLLFMEALARLECEQNVANIEHAIRCPDFMLLLLMPKVRNTNPANMGNKCIMYTDVGFLLPLNRDSVFLDSFEYTPGMIKMLVRPEETTSSMRVRHDAYIKNGRVVIGVANRIEKDATMVHVNNESIPFDYLVIATGSTYQSKLKSFDISALYRMSDLSSEYNGLKLAKNILVVGGGLVGCELAAEIALHEFPDGQPKRKSVTLVESHSSLVRRSTPARQQKALEYLRAIGVDVVCNEKIVDFDTSGNNAFLGSSGRLYKHFDKVYLATGTTPCCQILKQPRQTSLHDDDSTMMDLDTCVDNWDRICVKPTLQLKHWKYQHIFAGGDVTDVKEEKTGYAATLAGVCIARNICRMEKGKQPLEQGEGGTLPAPLSPLHGKNDQGGIGRGKL</sequence>
<dbReference type="Gene3D" id="3.50.50.100">
    <property type="match status" value="1"/>
</dbReference>
<evidence type="ECO:0000256" key="4">
    <source>
        <dbReference type="ARBA" id="ARBA00023002"/>
    </source>
</evidence>
<evidence type="ECO:0000313" key="8">
    <source>
        <dbReference type="Proteomes" id="UP000193560"/>
    </source>
</evidence>
<comment type="similarity">
    <text evidence="1">Belongs to the FAD-dependent oxidoreductase family.</text>
</comment>
<dbReference type="OrthoDB" id="202203at2759"/>
<protein>
    <recommendedName>
        <fullName evidence="6">FAD/NAD(P)-binding domain-containing protein</fullName>
    </recommendedName>
</protein>
<evidence type="ECO:0000313" key="7">
    <source>
        <dbReference type="EMBL" id="ORZ20459.1"/>
    </source>
</evidence>
<evidence type="ECO:0000259" key="6">
    <source>
        <dbReference type="Pfam" id="PF07992"/>
    </source>
</evidence>
<evidence type="ECO:0000256" key="3">
    <source>
        <dbReference type="ARBA" id="ARBA00022827"/>
    </source>
</evidence>
<proteinExistence type="inferred from homology"/>
<keyword evidence="2" id="KW-0285">Flavoprotein</keyword>
<dbReference type="PRINTS" id="PR00368">
    <property type="entry name" value="FADPNR"/>
</dbReference>
<dbReference type="InterPro" id="IPR023753">
    <property type="entry name" value="FAD/NAD-binding_dom"/>
</dbReference>
<feature type="compositionally biased region" description="Gly residues" evidence="5">
    <location>
        <begin position="417"/>
        <end position="426"/>
    </location>
</feature>
<keyword evidence="8" id="KW-1185">Reference proteome</keyword>
<dbReference type="Pfam" id="PF07992">
    <property type="entry name" value="Pyr_redox_2"/>
    <property type="match status" value="1"/>
</dbReference>
<dbReference type="AlphaFoldDB" id="A0A1X2IQA0"/>
<dbReference type="GO" id="GO:0050660">
    <property type="term" value="F:flavin adenine dinucleotide binding"/>
    <property type="evidence" value="ECO:0007669"/>
    <property type="project" value="TreeGrafter"/>
</dbReference>
<dbReference type="Proteomes" id="UP000193560">
    <property type="component" value="Unassembled WGS sequence"/>
</dbReference>